<dbReference type="AlphaFoldDB" id="A0AAQ3V1V8"/>
<evidence type="ECO:0000313" key="3">
    <source>
        <dbReference type="Proteomes" id="UP001341281"/>
    </source>
</evidence>
<dbReference type="Pfam" id="PF03478">
    <property type="entry name" value="Beta-prop_KIB1-4"/>
    <property type="match status" value="1"/>
</dbReference>
<dbReference type="EMBL" id="CP144754">
    <property type="protein sequence ID" value="WVZ99549.1"/>
    <property type="molecule type" value="Genomic_DNA"/>
</dbReference>
<organism evidence="2 3">
    <name type="scientific">Paspalum notatum var. saurae</name>
    <dbReference type="NCBI Taxonomy" id="547442"/>
    <lineage>
        <taxon>Eukaryota</taxon>
        <taxon>Viridiplantae</taxon>
        <taxon>Streptophyta</taxon>
        <taxon>Embryophyta</taxon>
        <taxon>Tracheophyta</taxon>
        <taxon>Spermatophyta</taxon>
        <taxon>Magnoliopsida</taxon>
        <taxon>Liliopsida</taxon>
        <taxon>Poales</taxon>
        <taxon>Poaceae</taxon>
        <taxon>PACMAD clade</taxon>
        <taxon>Panicoideae</taxon>
        <taxon>Andropogonodae</taxon>
        <taxon>Paspaleae</taxon>
        <taxon>Paspalinae</taxon>
        <taxon>Paspalum</taxon>
    </lineage>
</organism>
<sequence length="248" mass="28235">MGAEKAVDPLSSADKMVYPDADDILFYNDELHCINRGEDLFVWSPTNLPNGDLKLDNLDDWRHFFVDYELDHALSRYFVESQGQLLLVVKYGTDTDRSRPVTRRFRVYRLTVPKFDVTQRGPVTCPCVEEPDLDGRMLFVGRGCSRSFEDQARASISWMTGAFVPLIIRHSMTQMSSTMTMEDGWKGRRPSSDATNRRPQICALLRPGFFPETAEYHDEQAGAMEEALGVLRQSEHPSVVVCMISLEV</sequence>
<feature type="domain" description="KIB1-4 beta-propeller" evidence="1">
    <location>
        <begin position="19"/>
        <end position="151"/>
    </location>
</feature>
<dbReference type="InterPro" id="IPR005174">
    <property type="entry name" value="KIB1-4_b-propeller"/>
</dbReference>
<proteinExistence type="predicted"/>
<gene>
    <name evidence="2" type="ORF">U9M48_044827</name>
</gene>
<evidence type="ECO:0000313" key="2">
    <source>
        <dbReference type="EMBL" id="WVZ99549.1"/>
    </source>
</evidence>
<accession>A0AAQ3V1V8</accession>
<dbReference type="PANTHER" id="PTHR33110:SF144">
    <property type="entry name" value="OS01G0660700 PROTEIN"/>
    <property type="match status" value="1"/>
</dbReference>
<evidence type="ECO:0000259" key="1">
    <source>
        <dbReference type="Pfam" id="PF03478"/>
    </source>
</evidence>
<keyword evidence="3" id="KW-1185">Reference proteome</keyword>
<dbReference type="PANTHER" id="PTHR33110">
    <property type="entry name" value="F-BOX/KELCH-REPEAT PROTEIN-RELATED"/>
    <property type="match status" value="1"/>
</dbReference>
<name>A0AAQ3V1V8_PASNO</name>
<protein>
    <recommendedName>
        <fullName evidence="1">KIB1-4 beta-propeller domain-containing protein</fullName>
    </recommendedName>
</protein>
<dbReference type="Proteomes" id="UP001341281">
    <property type="component" value="Chromosome 10"/>
</dbReference>
<reference evidence="2 3" key="1">
    <citation type="submission" date="2024-02" db="EMBL/GenBank/DDBJ databases">
        <title>High-quality chromosome-scale genome assembly of Pensacola bahiagrass (Paspalum notatum Flugge var. saurae).</title>
        <authorList>
            <person name="Vega J.M."/>
            <person name="Podio M."/>
            <person name="Orjuela J."/>
            <person name="Siena L.A."/>
            <person name="Pessino S.C."/>
            <person name="Combes M.C."/>
            <person name="Mariac C."/>
            <person name="Albertini E."/>
            <person name="Pupilli F."/>
            <person name="Ortiz J.P.A."/>
            <person name="Leblanc O."/>
        </authorList>
    </citation>
    <scope>NUCLEOTIDE SEQUENCE [LARGE SCALE GENOMIC DNA]</scope>
    <source>
        <strain evidence="2">R1</strain>
        <tissue evidence="2">Leaf</tissue>
    </source>
</reference>